<organism evidence="1 2">
    <name type="scientific">Paramecium sonneborni</name>
    <dbReference type="NCBI Taxonomy" id="65129"/>
    <lineage>
        <taxon>Eukaryota</taxon>
        <taxon>Sar</taxon>
        <taxon>Alveolata</taxon>
        <taxon>Ciliophora</taxon>
        <taxon>Intramacronucleata</taxon>
        <taxon>Oligohymenophorea</taxon>
        <taxon>Peniculida</taxon>
        <taxon>Parameciidae</taxon>
        <taxon>Paramecium</taxon>
    </lineage>
</organism>
<reference evidence="1" key="1">
    <citation type="submission" date="2021-01" db="EMBL/GenBank/DDBJ databases">
        <authorList>
            <consortium name="Genoscope - CEA"/>
            <person name="William W."/>
        </authorList>
    </citation>
    <scope>NUCLEOTIDE SEQUENCE</scope>
</reference>
<evidence type="ECO:0000313" key="1">
    <source>
        <dbReference type="EMBL" id="CAD8093916.1"/>
    </source>
</evidence>
<proteinExistence type="predicted"/>
<dbReference type="EMBL" id="CAJJDN010000061">
    <property type="protein sequence ID" value="CAD8093916.1"/>
    <property type="molecule type" value="Genomic_DNA"/>
</dbReference>
<accession>A0A8S1NVK2</accession>
<keyword evidence="2" id="KW-1185">Reference proteome</keyword>
<comment type="caution">
    <text evidence="1">The sequence shown here is derived from an EMBL/GenBank/DDBJ whole genome shotgun (WGS) entry which is preliminary data.</text>
</comment>
<protein>
    <submittedName>
        <fullName evidence="1">Uncharacterized protein</fullName>
    </submittedName>
</protein>
<name>A0A8S1NVK2_9CILI</name>
<gene>
    <name evidence="1" type="ORF">PSON_ATCC_30995.1.T0610228</name>
</gene>
<evidence type="ECO:0000313" key="2">
    <source>
        <dbReference type="Proteomes" id="UP000692954"/>
    </source>
</evidence>
<sequence length="93" mass="11009">MKLIYWQILPNFVQKYPGPGLRAGYFQAFLEFGNETPQLLVVQKNPKLISFCARCMTQNQEFLLSYQFEDYINLAPYLFKVIKNGIEFQVLKY</sequence>
<dbReference type="AlphaFoldDB" id="A0A8S1NVK2"/>
<dbReference type="Proteomes" id="UP000692954">
    <property type="component" value="Unassembled WGS sequence"/>
</dbReference>